<dbReference type="OrthoDB" id="9783842at2"/>
<dbReference type="PATRIC" id="fig|1216932.3.peg.543"/>
<dbReference type="RefSeq" id="WP_044036247.1">
    <property type="nucleotide sequence ID" value="NZ_HG917868.1"/>
</dbReference>
<dbReference type="HAMAP" id="MF_00973">
    <property type="entry name" value="Gluconeogen_factor"/>
    <property type="match status" value="1"/>
</dbReference>
<dbReference type="GO" id="GO:0005737">
    <property type="term" value="C:cytoplasm"/>
    <property type="evidence" value="ECO:0007669"/>
    <property type="project" value="UniProtKB-SubCell"/>
</dbReference>
<protein>
    <recommendedName>
        <fullName evidence="2">Putative gluconeogenesis factor</fullName>
    </recommendedName>
</protein>
<dbReference type="Proteomes" id="UP000019426">
    <property type="component" value="Chromosome M2/40_rep1"/>
</dbReference>
<feature type="transmembrane region" description="Helical" evidence="3">
    <location>
        <begin position="16"/>
        <end position="35"/>
    </location>
</feature>
<evidence type="ECO:0000256" key="3">
    <source>
        <dbReference type="SAM" id="Phobius"/>
    </source>
</evidence>
<sequence>MKILDWLRPGIKVKRFIMLAVMGMLFITFALAEILVKSREYEIKYTLFYLFIIVTGAFIIYIAATRLMESMIVLINKGYLNVHINSRRLGNLIYEKRLLVKGPKIVVIGGGTGLSTMLRGLKQYTSNITAIVTVADDGGGSGDLREDLGILPPGDIRNCILALSDTEPLMEELLQYRFPDGRLKNQSFGNLFLAAMDGISTNFEEAVKNMSEVLAVTGKVIPVTLDNMKLKATLKDGTVVRGESNIPIEASNRKSPIDKLEIEPKDAKALDEALDAIMNADAIILGPGSLYTSVLPNLLVEEVKEALNKTPALITYVSNVMTQPGETDGFKVSDHLEVINNHIGTNIIDYVIVNDEEISEDLKKKYLDENSIPVEIDEDKIDELDVEVVKANLLAINKNGFVRHNSDVLASVIIEIIMDKKLFYDKKKIIEYFYLSERLKENKNKKEQ</sequence>
<evidence type="ECO:0000313" key="4">
    <source>
        <dbReference type="EMBL" id="CDM67724.1"/>
    </source>
</evidence>
<dbReference type="eggNOG" id="COG0391">
    <property type="taxonomic scope" value="Bacteria"/>
</dbReference>
<dbReference type="HOGENOM" id="CLU_044041_0_0_9"/>
<dbReference type="AlphaFoldDB" id="W6RVT7"/>
<name>W6RVT7_9CLOT</name>
<dbReference type="InterPro" id="IPR010119">
    <property type="entry name" value="Gluconeogen_factor"/>
</dbReference>
<dbReference type="GO" id="GO:0008360">
    <property type="term" value="P:regulation of cell shape"/>
    <property type="evidence" value="ECO:0007669"/>
    <property type="project" value="UniProtKB-UniRule"/>
</dbReference>
<comment type="subcellular location">
    <subcellularLocation>
        <location evidence="2">Cytoplasm</location>
    </subcellularLocation>
</comment>
<dbReference type="Gene3D" id="3.40.50.10680">
    <property type="entry name" value="CofD-like domains"/>
    <property type="match status" value="1"/>
</dbReference>
<dbReference type="EMBL" id="HG917868">
    <property type="protein sequence ID" value="CDM67724.1"/>
    <property type="molecule type" value="Genomic_DNA"/>
</dbReference>
<dbReference type="SUPFAM" id="SSF142338">
    <property type="entry name" value="CofD-like"/>
    <property type="match status" value="1"/>
</dbReference>
<comment type="similarity">
    <text evidence="2">Belongs to the gluconeogenesis factor family.</text>
</comment>
<keyword evidence="3" id="KW-0812">Transmembrane</keyword>
<dbReference type="PANTHER" id="PTHR30135:SF3">
    <property type="entry name" value="GLUCONEOGENESIS FACTOR-RELATED"/>
    <property type="match status" value="1"/>
</dbReference>
<keyword evidence="3" id="KW-0472">Membrane</keyword>
<dbReference type="GO" id="GO:0043743">
    <property type="term" value="F:LPPG:FO 2-phospho-L-lactate transferase activity"/>
    <property type="evidence" value="ECO:0007669"/>
    <property type="project" value="InterPro"/>
</dbReference>
<dbReference type="STRING" id="1216932.CM240_0559"/>
<accession>W6RVT7</accession>
<evidence type="ECO:0000256" key="2">
    <source>
        <dbReference type="HAMAP-Rule" id="MF_00973"/>
    </source>
</evidence>
<dbReference type="CDD" id="cd07187">
    <property type="entry name" value="YvcK_like"/>
    <property type="match status" value="1"/>
</dbReference>
<dbReference type="PANTHER" id="PTHR30135">
    <property type="entry name" value="UNCHARACTERIZED PROTEIN YVCK-RELATED"/>
    <property type="match status" value="1"/>
</dbReference>
<dbReference type="InterPro" id="IPR002882">
    <property type="entry name" value="CofD"/>
</dbReference>
<feature type="transmembrane region" description="Helical" evidence="3">
    <location>
        <begin position="47"/>
        <end position="64"/>
    </location>
</feature>
<dbReference type="InterPro" id="IPR038136">
    <property type="entry name" value="CofD-like_dom_sf"/>
</dbReference>
<evidence type="ECO:0000256" key="1">
    <source>
        <dbReference type="ARBA" id="ARBA00022490"/>
    </source>
</evidence>
<organism evidence="4 5">
    <name type="scientific">Clostridium bornimense</name>
    <dbReference type="NCBI Taxonomy" id="1216932"/>
    <lineage>
        <taxon>Bacteria</taxon>
        <taxon>Bacillati</taxon>
        <taxon>Bacillota</taxon>
        <taxon>Clostridia</taxon>
        <taxon>Eubacteriales</taxon>
        <taxon>Clostridiaceae</taxon>
        <taxon>Clostridium</taxon>
    </lineage>
</organism>
<dbReference type="NCBIfam" id="TIGR01826">
    <property type="entry name" value="CofD_related"/>
    <property type="match status" value="1"/>
</dbReference>
<keyword evidence="5" id="KW-1185">Reference proteome</keyword>
<evidence type="ECO:0000313" key="5">
    <source>
        <dbReference type="Proteomes" id="UP000019426"/>
    </source>
</evidence>
<reference evidence="4 5" key="1">
    <citation type="submission" date="2013-11" db="EMBL/GenBank/DDBJ databases">
        <title>Complete genome sequence of Clostridum sp. M2/40.</title>
        <authorList>
            <person name="Wibberg D."/>
            <person name="Puehler A."/>
            <person name="Schlueter A."/>
        </authorList>
    </citation>
    <scope>NUCLEOTIDE SEQUENCE [LARGE SCALE GENOMIC DNA]</scope>
    <source>
        <strain evidence="5">M2/40</strain>
    </source>
</reference>
<proteinExistence type="inferred from homology"/>
<dbReference type="KEGG" id="clt:CM240_0559"/>
<comment type="function">
    <text evidence="2">Required for morphogenesis under gluconeogenic growth conditions.</text>
</comment>
<keyword evidence="1 2" id="KW-0963">Cytoplasm</keyword>
<dbReference type="Pfam" id="PF01933">
    <property type="entry name" value="CofD"/>
    <property type="match status" value="1"/>
</dbReference>
<gene>
    <name evidence="4" type="ORF">CM240_0559</name>
</gene>
<keyword evidence="3" id="KW-1133">Transmembrane helix</keyword>